<keyword evidence="7" id="KW-0645">Protease</keyword>
<dbReference type="InterPro" id="IPR000994">
    <property type="entry name" value="Pept_M24"/>
</dbReference>
<dbReference type="CDD" id="cd01085">
    <property type="entry name" value="APP"/>
    <property type="match status" value="1"/>
</dbReference>
<evidence type="ECO:0000256" key="3">
    <source>
        <dbReference type="ARBA" id="ARBA00022801"/>
    </source>
</evidence>
<sequence length="618" mass="67417">MTKSAFQDFSAPAAPVRGDSRLVSLRTHMKKVGVDAVLVPHADEQRNEYLPACAERLAWLTGFTGSAGAAIVTQDKAVLFVDGRYTLQAADQTDADHIEIDDLVGNPPHKWLKQQGTKGIVFGIDPWVMTENEVKSLRAAVASLDGELRLLDTNPVDAVWKDRPAPPMAGAHLHDFQYAGKTTDQKMPEIEQALEDAGADMALLTDATSVSWLFNIRGHDVAHTPLVLAHALIIKGQYPHVFIAPEKMDIECKAFLTQSAELADPVALKPTLAARAKGKKVLLDPNLTPYGFFNLVEEAGGEIIRAPDPCRLPRAIKNEAEIEGTRTAHLRDGVAITTFLAWLDNQNPGSVDEITAAQYLEKTRRAMAGNKPLQDISFDTISGSGPNGAIVHYRVTEATNRTLGDGELYLVDSGGQYQDGTTDITRTVAIGQPPRDARHAFTLVLKGHINLSLARFPKGTRGVDLDVLARNALWRHGMDYAHGTGHGVGSYLSVHEGPQNISKRGMQELLPGMIISNEPGVYKTGAFGIRIENLVLVREAEEIDGGDTPMLGFETLTLAPIDARLIDPTMMNDDELHWLNAYHGWVRRQLTPLVSEEVAQWLKQATEPLARNLPPASA</sequence>
<accession>A0ABW3FCP2</accession>
<dbReference type="Gene3D" id="3.90.230.10">
    <property type="entry name" value="Creatinase/methionine aminopeptidase superfamily"/>
    <property type="match status" value="1"/>
</dbReference>
<dbReference type="InterPro" id="IPR050422">
    <property type="entry name" value="X-Pro_aminopeptidase_P"/>
</dbReference>
<evidence type="ECO:0000313" key="7">
    <source>
        <dbReference type="EMBL" id="MFD0916254.1"/>
    </source>
</evidence>
<keyword evidence="7" id="KW-0031">Aminopeptidase</keyword>
<evidence type="ECO:0000259" key="4">
    <source>
        <dbReference type="Pfam" id="PF00557"/>
    </source>
</evidence>
<keyword evidence="3 7" id="KW-0378">Hydrolase</keyword>
<feature type="domain" description="Creatinase N-terminal" evidence="5">
    <location>
        <begin position="21"/>
        <end position="142"/>
    </location>
</feature>
<dbReference type="PANTHER" id="PTHR43763:SF6">
    <property type="entry name" value="XAA-PRO AMINOPEPTIDASE 1"/>
    <property type="match status" value="1"/>
</dbReference>
<evidence type="ECO:0000259" key="6">
    <source>
        <dbReference type="Pfam" id="PF16188"/>
    </source>
</evidence>
<dbReference type="Pfam" id="PF00557">
    <property type="entry name" value="Peptidase_M24"/>
    <property type="match status" value="1"/>
</dbReference>
<dbReference type="Pfam" id="PF16189">
    <property type="entry name" value="Creatinase_N_2"/>
    <property type="match status" value="1"/>
</dbReference>
<dbReference type="EMBL" id="JBHTJV010000005">
    <property type="protein sequence ID" value="MFD0916254.1"/>
    <property type="molecule type" value="Genomic_DNA"/>
</dbReference>
<feature type="domain" description="Peptidase M24 C-terminal" evidence="6">
    <location>
        <begin position="549"/>
        <end position="609"/>
    </location>
</feature>
<dbReference type="InterPro" id="IPR032416">
    <property type="entry name" value="Peptidase_M24_C"/>
</dbReference>
<comment type="similarity">
    <text evidence="1">Belongs to the peptidase M24B family.</text>
</comment>
<organism evidence="7 8">
    <name type="scientific">Pseudahrensia aquimaris</name>
    <dbReference type="NCBI Taxonomy" id="744461"/>
    <lineage>
        <taxon>Bacteria</taxon>
        <taxon>Pseudomonadati</taxon>
        <taxon>Pseudomonadota</taxon>
        <taxon>Alphaproteobacteria</taxon>
        <taxon>Hyphomicrobiales</taxon>
        <taxon>Ahrensiaceae</taxon>
        <taxon>Pseudahrensia</taxon>
    </lineage>
</organism>
<dbReference type="Pfam" id="PF16188">
    <property type="entry name" value="Peptidase_M24_C"/>
    <property type="match status" value="1"/>
</dbReference>
<dbReference type="GO" id="GO:0004177">
    <property type="term" value="F:aminopeptidase activity"/>
    <property type="evidence" value="ECO:0007669"/>
    <property type="project" value="UniProtKB-KW"/>
</dbReference>
<keyword evidence="2" id="KW-0479">Metal-binding</keyword>
<dbReference type="SUPFAM" id="SSF55920">
    <property type="entry name" value="Creatinase/aminopeptidase"/>
    <property type="match status" value="1"/>
</dbReference>
<dbReference type="SUPFAM" id="SSF53092">
    <property type="entry name" value="Creatinase/prolidase N-terminal domain"/>
    <property type="match status" value="1"/>
</dbReference>
<dbReference type="RefSeq" id="WP_377212116.1">
    <property type="nucleotide sequence ID" value="NZ_JBHTJV010000005.1"/>
</dbReference>
<keyword evidence="8" id="KW-1185">Reference proteome</keyword>
<comment type="caution">
    <text evidence="7">The sequence shown here is derived from an EMBL/GenBank/DDBJ whole genome shotgun (WGS) entry which is preliminary data.</text>
</comment>
<evidence type="ECO:0000259" key="5">
    <source>
        <dbReference type="Pfam" id="PF01321"/>
    </source>
</evidence>
<dbReference type="Gene3D" id="3.40.350.10">
    <property type="entry name" value="Creatinase/prolidase N-terminal domain"/>
    <property type="match status" value="2"/>
</dbReference>
<dbReference type="InterPro" id="IPR033740">
    <property type="entry name" value="Pept_M24B"/>
</dbReference>
<dbReference type="Pfam" id="PF01321">
    <property type="entry name" value="Creatinase_N"/>
    <property type="match status" value="1"/>
</dbReference>
<gene>
    <name evidence="7" type="ORF">ACFQ14_07540</name>
</gene>
<reference evidence="8" key="1">
    <citation type="journal article" date="2019" name="Int. J. Syst. Evol. Microbiol.">
        <title>The Global Catalogue of Microorganisms (GCM) 10K type strain sequencing project: providing services to taxonomists for standard genome sequencing and annotation.</title>
        <authorList>
            <consortium name="The Broad Institute Genomics Platform"/>
            <consortium name="The Broad Institute Genome Sequencing Center for Infectious Disease"/>
            <person name="Wu L."/>
            <person name="Ma J."/>
        </authorList>
    </citation>
    <scope>NUCLEOTIDE SEQUENCE [LARGE SCALE GENOMIC DNA]</scope>
    <source>
        <strain evidence="8">CCUG 60023</strain>
    </source>
</reference>
<dbReference type="EC" id="3.4.11.-" evidence="7"/>
<evidence type="ECO:0000256" key="1">
    <source>
        <dbReference type="ARBA" id="ARBA00008766"/>
    </source>
</evidence>
<name>A0ABW3FCP2_9HYPH</name>
<proteinExistence type="inferred from homology"/>
<evidence type="ECO:0000313" key="8">
    <source>
        <dbReference type="Proteomes" id="UP001597101"/>
    </source>
</evidence>
<dbReference type="InterPro" id="IPR036005">
    <property type="entry name" value="Creatinase/aminopeptidase-like"/>
</dbReference>
<protein>
    <submittedName>
        <fullName evidence="7">Aminopeptidase P family protein</fullName>
        <ecNumber evidence="7">3.4.11.-</ecNumber>
    </submittedName>
</protein>
<dbReference type="Proteomes" id="UP001597101">
    <property type="component" value="Unassembled WGS sequence"/>
</dbReference>
<dbReference type="PANTHER" id="PTHR43763">
    <property type="entry name" value="XAA-PRO AMINOPEPTIDASE 1"/>
    <property type="match status" value="1"/>
</dbReference>
<dbReference type="InterPro" id="IPR029149">
    <property type="entry name" value="Creatin/AminoP/Spt16_N"/>
</dbReference>
<evidence type="ECO:0000256" key="2">
    <source>
        <dbReference type="ARBA" id="ARBA00022723"/>
    </source>
</evidence>
<dbReference type="InterPro" id="IPR000587">
    <property type="entry name" value="Creatinase_N"/>
</dbReference>
<feature type="domain" description="Peptidase M24" evidence="4">
    <location>
        <begin position="324"/>
        <end position="539"/>
    </location>
</feature>